<comment type="caution">
    <text evidence="2">The sequence shown here is derived from an EMBL/GenBank/DDBJ whole genome shotgun (WGS) entry which is preliminary data.</text>
</comment>
<dbReference type="SUPFAM" id="SSF82895">
    <property type="entry name" value="TSP-1 type 1 repeat"/>
    <property type="match status" value="1"/>
</dbReference>
<keyword evidence="1" id="KW-0732">Signal</keyword>
<protein>
    <submittedName>
        <fullName evidence="2">Uncharacterized protein</fullName>
    </submittedName>
</protein>
<reference evidence="2 3" key="1">
    <citation type="journal article" date="2024" name="Insects">
        <title>An Improved Chromosome-Level Genome Assembly of the Firefly Pyrocoelia pectoralis.</title>
        <authorList>
            <person name="Fu X."/>
            <person name="Meyer-Rochow V.B."/>
            <person name="Ballantyne L."/>
            <person name="Zhu X."/>
        </authorList>
    </citation>
    <scope>NUCLEOTIDE SEQUENCE [LARGE SCALE GENOMIC DNA]</scope>
    <source>
        <strain evidence="2">XCY_ONT2</strain>
    </source>
</reference>
<gene>
    <name evidence="2" type="ORF">RI129_008777</name>
</gene>
<dbReference type="Pfam" id="PF00090">
    <property type="entry name" value="TSP_1"/>
    <property type="match status" value="1"/>
</dbReference>
<dbReference type="SMART" id="SM00209">
    <property type="entry name" value="TSP1"/>
    <property type="match status" value="1"/>
</dbReference>
<dbReference type="AlphaFoldDB" id="A0AAN7V642"/>
<dbReference type="InterPro" id="IPR000884">
    <property type="entry name" value="TSP1_rpt"/>
</dbReference>
<name>A0AAN7V642_9COLE</name>
<accession>A0AAN7V642</accession>
<dbReference type="PROSITE" id="PS50092">
    <property type="entry name" value="TSP1"/>
    <property type="match status" value="1"/>
</dbReference>
<dbReference type="EMBL" id="JAVRBK010000006">
    <property type="protein sequence ID" value="KAK5642610.1"/>
    <property type="molecule type" value="Genomic_DNA"/>
</dbReference>
<dbReference type="InterPro" id="IPR036383">
    <property type="entry name" value="TSP1_rpt_sf"/>
</dbReference>
<feature type="signal peptide" evidence="1">
    <location>
        <begin position="1"/>
        <end position="18"/>
    </location>
</feature>
<dbReference type="Gene3D" id="2.20.100.10">
    <property type="entry name" value="Thrombospondin type-1 (TSP1) repeat"/>
    <property type="match status" value="1"/>
</dbReference>
<organism evidence="2 3">
    <name type="scientific">Pyrocoelia pectoralis</name>
    <dbReference type="NCBI Taxonomy" id="417401"/>
    <lineage>
        <taxon>Eukaryota</taxon>
        <taxon>Metazoa</taxon>
        <taxon>Ecdysozoa</taxon>
        <taxon>Arthropoda</taxon>
        <taxon>Hexapoda</taxon>
        <taxon>Insecta</taxon>
        <taxon>Pterygota</taxon>
        <taxon>Neoptera</taxon>
        <taxon>Endopterygota</taxon>
        <taxon>Coleoptera</taxon>
        <taxon>Polyphaga</taxon>
        <taxon>Elateriformia</taxon>
        <taxon>Elateroidea</taxon>
        <taxon>Lampyridae</taxon>
        <taxon>Lampyrinae</taxon>
        <taxon>Pyrocoelia</taxon>
    </lineage>
</organism>
<evidence type="ECO:0000313" key="3">
    <source>
        <dbReference type="Proteomes" id="UP001329430"/>
    </source>
</evidence>
<evidence type="ECO:0000313" key="2">
    <source>
        <dbReference type="EMBL" id="KAK5642610.1"/>
    </source>
</evidence>
<dbReference type="Proteomes" id="UP001329430">
    <property type="component" value="Chromosome 6"/>
</dbReference>
<keyword evidence="3" id="KW-1185">Reference proteome</keyword>
<sequence>MSFSFYTFIVILIVQVIANMNMTESNREPLRNGTFLPKHKIIVKREAINERFPIATNEARPFNSIHEKFRDVPKPNNVSPTLREIKIVLKQLLNKLDALDTSSHTQFRFPSTQNVFSMMKETTKPDIIYGYKKRNGPDNGMTRWADWTNWSSCSVSCGKGRKIRWRHCLMDCDIAETEMEEKSCQLPACAPQKFFGIKL</sequence>
<evidence type="ECO:0000256" key="1">
    <source>
        <dbReference type="SAM" id="SignalP"/>
    </source>
</evidence>
<proteinExistence type="predicted"/>
<feature type="chain" id="PRO_5042927592" evidence="1">
    <location>
        <begin position="19"/>
        <end position="199"/>
    </location>
</feature>